<dbReference type="KEGG" id="fsy:FsymDg_0054"/>
<gene>
    <name evidence="7" type="ordered locus">FsymDg_0054</name>
</gene>
<feature type="region of interest" description="Disordered" evidence="4">
    <location>
        <begin position="39"/>
        <end position="58"/>
    </location>
</feature>
<accession>F8B111</accession>
<dbReference type="GO" id="GO:0005975">
    <property type="term" value="P:carbohydrate metabolic process"/>
    <property type="evidence" value="ECO:0007669"/>
    <property type="project" value="InterPro"/>
</dbReference>
<keyword evidence="2" id="KW-0328">Glycosyltransferase</keyword>
<dbReference type="InterPro" id="IPR011330">
    <property type="entry name" value="Glyco_hydro/deAcase_b/a-brl"/>
</dbReference>
<dbReference type="Pfam" id="PF13641">
    <property type="entry name" value="Glyco_tranf_2_3"/>
    <property type="match status" value="1"/>
</dbReference>
<dbReference type="CDD" id="cd06423">
    <property type="entry name" value="CESA_like"/>
    <property type="match status" value="1"/>
</dbReference>
<protein>
    <submittedName>
        <fullName evidence="7">Polysaccharide deacetylase</fullName>
    </submittedName>
</protein>
<dbReference type="eggNOG" id="COG1215">
    <property type="taxonomic scope" value="Bacteria"/>
</dbReference>
<feature type="transmembrane region" description="Helical" evidence="5">
    <location>
        <begin position="680"/>
        <end position="698"/>
    </location>
</feature>
<sequence>MRHRRDAHRTPRAHWLLLALFIGTLASMLGIQGFARHGTGPARTPAPDGPVEETAVSPGDGLGGPVLDLSGPAPQGRGLPARTVALTFDDGPDPRWTPAILDVLRRHRAQATFFVVGSRVLEHPELVRRIRQDGHQLGIHTFSHCDLTAVPTWRRRIEVSLSQSALAAATGATSSLLRPPYSSTPAALTAPAYTTYRELASQGYLTVLADIDSRDWTRPGADAIVRAATPAGTDGAVVLFHDSGGDRSQTVAAVDQLLDVLDARGYRLVTLSDGLRLPSDVTTHPADTATRLRGQALLATYRISSTLTWTLTAFLVPLTVLTLLRAVVVTVIARRHWRLADRRHKVADRRRRSSAGFRPPVSVIIPAYNEAVGIADTVRSMVANDYLDLEVIVVDDGSTDGTADIVEQLGLPEVVVVRQANQGKPAALNHGIAVASADVLVLVDGDTVFEPDTVRHAVQPLCDPAIGAVAGNTKVGNRQGLLGRWQHIEYVQGFNLDRRMYDMLQCMPTVPGAIGAFRREALESVGGVSEDTLAEDTDLTMALCRAGWRVVYAEQARAWTEAPATLSALWRQRYRWSYGTMQAMWKHRHAVVERGAAGRFGRRALPYLPMFQVLLPMLAPVIDLMALYGLLFADGGLVLTSYAGFLAVQFVTTAYAFHLDRERFGPLWTLPLQQIVYRQVMYLVVIQSVVSAVLGSRLRWHKLARTGSAGSALETSTPVGPA</sequence>
<dbReference type="InterPro" id="IPR002509">
    <property type="entry name" value="NODB_dom"/>
</dbReference>
<keyword evidence="5" id="KW-1133">Transmembrane helix</keyword>
<dbReference type="SUPFAM" id="SSF53448">
    <property type="entry name" value="Nucleotide-diphospho-sugar transferases"/>
    <property type="match status" value="1"/>
</dbReference>
<feature type="domain" description="NodB homology" evidence="6">
    <location>
        <begin position="82"/>
        <end position="269"/>
    </location>
</feature>
<name>F8B111_9ACTN</name>
<reference evidence="7 8" key="1">
    <citation type="submission" date="2011-05" db="EMBL/GenBank/DDBJ databases">
        <title>Complete sequence of chromosome of Frankia symbiont of Datisca glomerata.</title>
        <authorList>
            <consortium name="US DOE Joint Genome Institute"/>
            <person name="Lucas S."/>
            <person name="Han J."/>
            <person name="Lapidus A."/>
            <person name="Cheng J.-F."/>
            <person name="Goodwin L."/>
            <person name="Pitluck S."/>
            <person name="Peters L."/>
            <person name="Mikhailova N."/>
            <person name="Chertkov O."/>
            <person name="Teshima H."/>
            <person name="Han C."/>
            <person name="Tapia R."/>
            <person name="Land M."/>
            <person name="Hauser L."/>
            <person name="Kyrpides N."/>
            <person name="Ivanova N."/>
            <person name="Pagani I."/>
            <person name="Berry A."/>
            <person name="Pawlowski K."/>
            <person name="Persson T."/>
            <person name="Vanden Heuvel B."/>
            <person name="Benson D."/>
            <person name="Woyke T."/>
        </authorList>
    </citation>
    <scope>NUCLEOTIDE SEQUENCE [LARGE SCALE GENOMIC DNA]</scope>
    <source>
        <strain evidence="8">4085684</strain>
    </source>
</reference>
<proteinExistence type="inferred from homology"/>
<evidence type="ECO:0000256" key="4">
    <source>
        <dbReference type="SAM" id="MobiDB-lite"/>
    </source>
</evidence>
<evidence type="ECO:0000259" key="6">
    <source>
        <dbReference type="PROSITE" id="PS51677"/>
    </source>
</evidence>
<dbReference type="GO" id="GO:0016757">
    <property type="term" value="F:glycosyltransferase activity"/>
    <property type="evidence" value="ECO:0007669"/>
    <property type="project" value="UniProtKB-KW"/>
</dbReference>
<dbReference type="AlphaFoldDB" id="F8B111"/>
<dbReference type="STRING" id="656024.FsymDg_0054"/>
<evidence type="ECO:0000256" key="3">
    <source>
        <dbReference type="ARBA" id="ARBA00022679"/>
    </source>
</evidence>
<dbReference type="PANTHER" id="PTHR43630">
    <property type="entry name" value="POLY-BETA-1,6-N-ACETYL-D-GLUCOSAMINE SYNTHASE"/>
    <property type="match status" value="1"/>
</dbReference>
<evidence type="ECO:0000313" key="8">
    <source>
        <dbReference type="Proteomes" id="UP000001549"/>
    </source>
</evidence>
<feature type="transmembrane region" description="Helical" evidence="5">
    <location>
        <begin position="637"/>
        <end position="659"/>
    </location>
</feature>
<feature type="transmembrane region" description="Helical" evidence="5">
    <location>
        <begin position="12"/>
        <end position="35"/>
    </location>
</feature>
<keyword evidence="5" id="KW-0472">Membrane</keyword>
<dbReference type="EMBL" id="CP002801">
    <property type="protein sequence ID" value="AEH07641.1"/>
    <property type="molecule type" value="Genomic_DNA"/>
</dbReference>
<organism evidence="7 8">
    <name type="scientific">Candidatus Protofrankia datiscae</name>
    <dbReference type="NCBI Taxonomy" id="2716812"/>
    <lineage>
        <taxon>Bacteria</taxon>
        <taxon>Bacillati</taxon>
        <taxon>Actinomycetota</taxon>
        <taxon>Actinomycetes</taxon>
        <taxon>Frankiales</taxon>
        <taxon>Frankiaceae</taxon>
        <taxon>Protofrankia</taxon>
    </lineage>
</organism>
<dbReference type="Gene3D" id="3.90.550.10">
    <property type="entry name" value="Spore Coat Polysaccharide Biosynthesis Protein SpsA, Chain A"/>
    <property type="match status" value="1"/>
</dbReference>
<dbReference type="RefSeq" id="WP_013871639.1">
    <property type="nucleotide sequence ID" value="NC_015656.1"/>
</dbReference>
<dbReference type="Gene3D" id="3.20.20.370">
    <property type="entry name" value="Glycoside hydrolase/deacetylase"/>
    <property type="match status" value="1"/>
</dbReference>
<dbReference type="PROSITE" id="PS51677">
    <property type="entry name" value="NODB"/>
    <property type="match status" value="1"/>
</dbReference>
<dbReference type="Proteomes" id="UP000001549">
    <property type="component" value="Chromosome"/>
</dbReference>
<keyword evidence="5" id="KW-0812">Transmembrane</keyword>
<keyword evidence="8" id="KW-1185">Reference proteome</keyword>
<dbReference type="PANTHER" id="PTHR43630:SF1">
    <property type="entry name" value="POLY-BETA-1,6-N-ACETYL-D-GLUCOSAMINE SYNTHASE"/>
    <property type="match status" value="1"/>
</dbReference>
<dbReference type="GO" id="GO:0016810">
    <property type="term" value="F:hydrolase activity, acting on carbon-nitrogen (but not peptide) bonds"/>
    <property type="evidence" value="ECO:0007669"/>
    <property type="project" value="InterPro"/>
</dbReference>
<evidence type="ECO:0000313" key="7">
    <source>
        <dbReference type="EMBL" id="AEH07641.1"/>
    </source>
</evidence>
<evidence type="ECO:0000256" key="5">
    <source>
        <dbReference type="SAM" id="Phobius"/>
    </source>
</evidence>
<dbReference type="InterPro" id="IPR029044">
    <property type="entry name" value="Nucleotide-diphossugar_trans"/>
</dbReference>
<keyword evidence="3" id="KW-0808">Transferase</keyword>
<comment type="similarity">
    <text evidence="1">Belongs to the glycosyltransferase 2 family.</text>
</comment>
<dbReference type="Pfam" id="PF01522">
    <property type="entry name" value="Polysacc_deac_1"/>
    <property type="match status" value="1"/>
</dbReference>
<dbReference type="eggNOG" id="COG0726">
    <property type="taxonomic scope" value="Bacteria"/>
</dbReference>
<evidence type="ECO:0000256" key="1">
    <source>
        <dbReference type="ARBA" id="ARBA00006739"/>
    </source>
</evidence>
<dbReference type="HOGENOM" id="CLU_012505_0_0_11"/>
<dbReference type="SUPFAM" id="SSF88713">
    <property type="entry name" value="Glycoside hydrolase/deacetylase"/>
    <property type="match status" value="1"/>
</dbReference>
<feature type="transmembrane region" description="Helical" evidence="5">
    <location>
        <begin position="607"/>
        <end position="631"/>
    </location>
</feature>
<evidence type="ECO:0000256" key="2">
    <source>
        <dbReference type="ARBA" id="ARBA00022676"/>
    </source>
</evidence>